<evidence type="ECO:0000256" key="5">
    <source>
        <dbReference type="ARBA" id="ARBA00038359"/>
    </source>
</evidence>
<dbReference type="PANTHER" id="PTHR33048:SF129">
    <property type="entry name" value="INTEGRAL MEMBRANE PROTEIN-RELATED"/>
    <property type="match status" value="1"/>
</dbReference>
<dbReference type="GO" id="GO:0016020">
    <property type="term" value="C:membrane"/>
    <property type="evidence" value="ECO:0007669"/>
    <property type="project" value="UniProtKB-SubCell"/>
</dbReference>
<keyword evidence="2 7" id="KW-0812">Transmembrane</keyword>
<gene>
    <name evidence="9" type="ORF">DOTSEDRAFT_71349</name>
</gene>
<dbReference type="Pfam" id="PF20684">
    <property type="entry name" value="Fung_rhodopsin"/>
    <property type="match status" value="1"/>
</dbReference>
<evidence type="ECO:0000256" key="4">
    <source>
        <dbReference type="ARBA" id="ARBA00023136"/>
    </source>
</evidence>
<evidence type="ECO:0000256" key="1">
    <source>
        <dbReference type="ARBA" id="ARBA00004141"/>
    </source>
</evidence>
<dbReference type="eggNOG" id="ENOG502SNAH">
    <property type="taxonomic scope" value="Eukaryota"/>
</dbReference>
<feature type="transmembrane region" description="Helical" evidence="7">
    <location>
        <begin position="111"/>
        <end position="132"/>
    </location>
</feature>
<dbReference type="InterPro" id="IPR052337">
    <property type="entry name" value="SAT4-like"/>
</dbReference>
<comment type="similarity">
    <text evidence="5">Belongs to the SAT4 family.</text>
</comment>
<feature type="domain" description="Rhodopsin" evidence="8">
    <location>
        <begin position="49"/>
        <end position="298"/>
    </location>
</feature>
<evidence type="ECO:0000256" key="6">
    <source>
        <dbReference type="SAM" id="MobiDB-lite"/>
    </source>
</evidence>
<feature type="compositionally biased region" description="Basic and acidic residues" evidence="6">
    <location>
        <begin position="401"/>
        <end position="415"/>
    </location>
</feature>
<comment type="subcellular location">
    <subcellularLocation>
        <location evidence="1">Membrane</location>
        <topology evidence="1">Multi-pass membrane protein</topology>
    </subcellularLocation>
</comment>
<accession>N1PQB5</accession>
<dbReference type="STRING" id="675120.N1PQB5"/>
<feature type="transmembrane region" description="Helical" evidence="7">
    <location>
        <begin position="233"/>
        <end position="255"/>
    </location>
</feature>
<dbReference type="Proteomes" id="UP000016933">
    <property type="component" value="Unassembled WGS sequence"/>
</dbReference>
<feature type="transmembrane region" description="Helical" evidence="7">
    <location>
        <begin position="144"/>
        <end position="177"/>
    </location>
</feature>
<feature type="transmembrane region" description="Helical" evidence="7">
    <location>
        <begin position="30"/>
        <end position="48"/>
    </location>
</feature>
<keyword evidence="10" id="KW-1185">Reference proteome</keyword>
<dbReference type="InterPro" id="IPR049326">
    <property type="entry name" value="Rhodopsin_dom_fungi"/>
</dbReference>
<dbReference type="EMBL" id="KB446538">
    <property type="protein sequence ID" value="EME45621.1"/>
    <property type="molecule type" value="Genomic_DNA"/>
</dbReference>
<evidence type="ECO:0000259" key="8">
    <source>
        <dbReference type="Pfam" id="PF20684"/>
    </source>
</evidence>
<dbReference type="OrthoDB" id="4525788at2759"/>
<protein>
    <recommendedName>
        <fullName evidence="8">Rhodopsin domain-containing protein</fullName>
    </recommendedName>
</protein>
<proteinExistence type="inferred from homology"/>
<evidence type="ECO:0000256" key="7">
    <source>
        <dbReference type="SAM" id="Phobius"/>
    </source>
</evidence>
<dbReference type="PANTHER" id="PTHR33048">
    <property type="entry name" value="PTH11-LIKE INTEGRAL MEMBRANE PROTEIN (AFU_ORTHOLOGUE AFUA_5G11245)"/>
    <property type="match status" value="1"/>
</dbReference>
<dbReference type="AlphaFoldDB" id="N1PQB5"/>
<sequence length="470" mass="53269">MPGNFYTPTVEDILKWPKANYTNPPEQQHWLVPFVIVWQVISTILVAGRIHLRATKRSGPFGIDDILILLAWISSLALVVSACRAEWTFHLGRHIWNYPPQDFAGSLLNGWLAQIFFLLASTFTKCSILLFYRRMAKNTYSDTWLRTIWVLMFVTIGSGVGIFLAYCFMCEPLNFYWDFLYLDSKNEPASCINGDAVTIATGTITIASDFWTAALPCIMFQKFDVGATRRQKILLNCLFCVGFLVTGVGVARTYYLWKMGHDEDLSWWGYKLFAVSVVETQLALIVVNVPFLRAFFRRYFPSFTTQTSQTGRSRTTAAAQYSGTEWNANPRSSFVTAYTTDENGKVYPLSDCSTAKSPTEGEMFSTVEAEEMEWARRQVQQSNYMPRASDSPAGSFEVDEAEQKEARERMRRHEATLSTTAAQEQEKARAQVQAWVTKRPARDGDEDPILPNMSPTAASNPSWPRPSVND</sequence>
<feature type="transmembrane region" description="Helical" evidence="7">
    <location>
        <begin position="69"/>
        <end position="91"/>
    </location>
</feature>
<name>N1PQB5_DOTSN</name>
<feature type="transmembrane region" description="Helical" evidence="7">
    <location>
        <begin position="267"/>
        <end position="292"/>
    </location>
</feature>
<evidence type="ECO:0000256" key="3">
    <source>
        <dbReference type="ARBA" id="ARBA00022989"/>
    </source>
</evidence>
<reference evidence="10" key="1">
    <citation type="journal article" date="2012" name="PLoS Genet.">
        <title>The genomes of the fungal plant pathogens Cladosporium fulvum and Dothistroma septosporum reveal adaptation to different hosts and lifestyles but also signatures of common ancestry.</title>
        <authorList>
            <person name="de Wit P.J.G.M."/>
            <person name="van der Burgt A."/>
            <person name="Oekmen B."/>
            <person name="Stergiopoulos I."/>
            <person name="Abd-Elsalam K.A."/>
            <person name="Aerts A.L."/>
            <person name="Bahkali A.H."/>
            <person name="Beenen H.G."/>
            <person name="Chettri P."/>
            <person name="Cox M.P."/>
            <person name="Datema E."/>
            <person name="de Vries R.P."/>
            <person name="Dhillon B."/>
            <person name="Ganley A.R."/>
            <person name="Griffiths S.A."/>
            <person name="Guo Y."/>
            <person name="Hamelin R.C."/>
            <person name="Henrissat B."/>
            <person name="Kabir M.S."/>
            <person name="Jashni M.K."/>
            <person name="Kema G."/>
            <person name="Klaubauf S."/>
            <person name="Lapidus A."/>
            <person name="Levasseur A."/>
            <person name="Lindquist E."/>
            <person name="Mehrabi R."/>
            <person name="Ohm R.A."/>
            <person name="Owen T.J."/>
            <person name="Salamov A."/>
            <person name="Schwelm A."/>
            <person name="Schijlen E."/>
            <person name="Sun H."/>
            <person name="van den Burg H.A."/>
            <person name="van Ham R.C.H.J."/>
            <person name="Zhang S."/>
            <person name="Goodwin S.B."/>
            <person name="Grigoriev I.V."/>
            <person name="Collemare J."/>
            <person name="Bradshaw R.E."/>
        </authorList>
    </citation>
    <scope>NUCLEOTIDE SEQUENCE [LARGE SCALE GENOMIC DNA]</scope>
    <source>
        <strain evidence="10">NZE10 / CBS 128990</strain>
    </source>
</reference>
<evidence type="ECO:0000313" key="10">
    <source>
        <dbReference type="Proteomes" id="UP000016933"/>
    </source>
</evidence>
<feature type="region of interest" description="Disordered" evidence="6">
    <location>
        <begin position="382"/>
        <end position="470"/>
    </location>
</feature>
<dbReference type="OMA" id="WMLAMME"/>
<reference evidence="9 10" key="2">
    <citation type="journal article" date="2012" name="PLoS Pathog.">
        <title>Diverse lifestyles and strategies of plant pathogenesis encoded in the genomes of eighteen Dothideomycetes fungi.</title>
        <authorList>
            <person name="Ohm R.A."/>
            <person name="Feau N."/>
            <person name="Henrissat B."/>
            <person name="Schoch C.L."/>
            <person name="Horwitz B.A."/>
            <person name="Barry K.W."/>
            <person name="Condon B.J."/>
            <person name="Copeland A.C."/>
            <person name="Dhillon B."/>
            <person name="Glaser F."/>
            <person name="Hesse C.N."/>
            <person name="Kosti I."/>
            <person name="LaButti K."/>
            <person name="Lindquist E.A."/>
            <person name="Lucas S."/>
            <person name="Salamov A.A."/>
            <person name="Bradshaw R.E."/>
            <person name="Ciuffetti L."/>
            <person name="Hamelin R.C."/>
            <person name="Kema G.H.J."/>
            <person name="Lawrence C."/>
            <person name="Scott J.A."/>
            <person name="Spatafora J.W."/>
            <person name="Turgeon B.G."/>
            <person name="de Wit P.J.G.M."/>
            <person name="Zhong S."/>
            <person name="Goodwin S.B."/>
            <person name="Grigoriev I.V."/>
        </authorList>
    </citation>
    <scope>NUCLEOTIDE SEQUENCE [LARGE SCALE GENOMIC DNA]</scope>
    <source>
        <strain evidence="10">NZE10 / CBS 128990</strain>
    </source>
</reference>
<organism evidence="9 10">
    <name type="scientific">Dothistroma septosporum (strain NZE10 / CBS 128990)</name>
    <name type="common">Red band needle blight fungus</name>
    <name type="synonym">Mycosphaerella pini</name>
    <dbReference type="NCBI Taxonomy" id="675120"/>
    <lineage>
        <taxon>Eukaryota</taxon>
        <taxon>Fungi</taxon>
        <taxon>Dikarya</taxon>
        <taxon>Ascomycota</taxon>
        <taxon>Pezizomycotina</taxon>
        <taxon>Dothideomycetes</taxon>
        <taxon>Dothideomycetidae</taxon>
        <taxon>Mycosphaerellales</taxon>
        <taxon>Mycosphaerellaceae</taxon>
        <taxon>Dothistroma</taxon>
    </lineage>
</organism>
<evidence type="ECO:0000313" key="9">
    <source>
        <dbReference type="EMBL" id="EME45621.1"/>
    </source>
</evidence>
<evidence type="ECO:0000256" key="2">
    <source>
        <dbReference type="ARBA" id="ARBA00022692"/>
    </source>
</evidence>
<keyword evidence="3 7" id="KW-1133">Transmembrane helix</keyword>
<feature type="compositionally biased region" description="Polar residues" evidence="6">
    <location>
        <begin position="453"/>
        <end position="470"/>
    </location>
</feature>
<feature type="transmembrane region" description="Helical" evidence="7">
    <location>
        <begin position="197"/>
        <end position="221"/>
    </location>
</feature>
<dbReference type="HOGENOM" id="CLU_581424_0_0_1"/>
<keyword evidence="4 7" id="KW-0472">Membrane</keyword>